<name>A0ABC9H9H1_9POAL</name>
<keyword evidence="14" id="KW-1185">Reference proteome</keyword>
<protein>
    <recommendedName>
        <fullName evidence="2">[RNA-polymerase]-subunit kinase</fullName>
        <ecNumber evidence="2">2.7.11.23</ecNumber>
    </recommendedName>
</protein>
<dbReference type="InterPro" id="IPR011009">
    <property type="entry name" value="Kinase-like_dom_sf"/>
</dbReference>
<evidence type="ECO:0000313" key="13">
    <source>
        <dbReference type="EMBL" id="CAM0150146.1"/>
    </source>
</evidence>
<dbReference type="InterPro" id="IPR000719">
    <property type="entry name" value="Prot_kinase_dom"/>
</dbReference>
<dbReference type="EMBL" id="CAXIPR030002840">
    <property type="protein sequence ID" value="CAM0150146.1"/>
    <property type="molecule type" value="Genomic_DNA"/>
</dbReference>
<organism evidence="13 14">
    <name type="scientific">Urochloa decumbens</name>
    <dbReference type="NCBI Taxonomy" id="240449"/>
    <lineage>
        <taxon>Eukaryota</taxon>
        <taxon>Viridiplantae</taxon>
        <taxon>Streptophyta</taxon>
        <taxon>Embryophyta</taxon>
        <taxon>Tracheophyta</taxon>
        <taxon>Spermatophyta</taxon>
        <taxon>Magnoliopsida</taxon>
        <taxon>Liliopsida</taxon>
        <taxon>Poales</taxon>
        <taxon>Poaceae</taxon>
        <taxon>PACMAD clade</taxon>
        <taxon>Panicoideae</taxon>
        <taxon>Panicodae</taxon>
        <taxon>Paniceae</taxon>
        <taxon>Melinidinae</taxon>
        <taxon>Urochloa</taxon>
    </lineage>
</organism>
<comment type="caution">
    <text evidence="13">The sequence shown here is derived from an EMBL/GenBank/DDBJ whole genome shotgun (WGS) entry which is preliminary data.</text>
</comment>
<keyword evidence="3" id="KW-0597">Phosphoprotein</keyword>
<evidence type="ECO:0000256" key="8">
    <source>
        <dbReference type="ARBA" id="ARBA00049280"/>
    </source>
</evidence>
<evidence type="ECO:0000256" key="1">
    <source>
        <dbReference type="ARBA" id="ARBA00006485"/>
    </source>
</evidence>
<keyword evidence="5 9" id="KW-0547">Nucleotide-binding</keyword>
<gene>
    <name evidence="13" type="ORF">URODEC1_LOCUS123256</name>
</gene>
<dbReference type="PROSITE" id="PS00107">
    <property type="entry name" value="PROTEIN_KINASE_ATP"/>
    <property type="match status" value="1"/>
</dbReference>
<comment type="catalytic activity">
    <reaction evidence="8">
        <text>[DNA-directed RNA polymerase] + ATP = phospho-[DNA-directed RNA polymerase] + ADP + H(+)</text>
        <dbReference type="Rhea" id="RHEA:10216"/>
        <dbReference type="Rhea" id="RHEA-COMP:11321"/>
        <dbReference type="Rhea" id="RHEA-COMP:11322"/>
        <dbReference type="ChEBI" id="CHEBI:15378"/>
        <dbReference type="ChEBI" id="CHEBI:30616"/>
        <dbReference type="ChEBI" id="CHEBI:43176"/>
        <dbReference type="ChEBI" id="CHEBI:68546"/>
        <dbReference type="ChEBI" id="CHEBI:456216"/>
        <dbReference type="EC" id="2.7.11.23"/>
    </reaction>
</comment>
<feature type="region of interest" description="Disordered" evidence="11">
    <location>
        <begin position="224"/>
        <end position="244"/>
    </location>
</feature>
<dbReference type="GO" id="GO:0008353">
    <property type="term" value="F:RNA polymerase II CTD heptapeptide repeat kinase activity"/>
    <property type="evidence" value="ECO:0007669"/>
    <property type="project" value="UniProtKB-EC"/>
</dbReference>
<evidence type="ECO:0000259" key="12">
    <source>
        <dbReference type="PROSITE" id="PS50011"/>
    </source>
</evidence>
<feature type="domain" description="Protein kinase" evidence="12">
    <location>
        <begin position="66"/>
        <end position="359"/>
    </location>
</feature>
<feature type="binding site" evidence="9">
    <location>
        <position position="95"/>
    </location>
    <ligand>
        <name>ATP</name>
        <dbReference type="ChEBI" id="CHEBI:30616"/>
    </ligand>
</feature>
<evidence type="ECO:0000256" key="5">
    <source>
        <dbReference type="ARBA" id="ARBA00022741"/>
    </source>
</evidence>
<keyword evidence="7 9" id="KW-0067">ATP-binding</keyword>
<dbReference type="InterPro" id="IPR008271">
    <property type="entry name" value="Ser/Thr_kinase_AS"/>
</dbReference>
<evidence type="ECO:0000256" key="4">
    <source>
        <dbReference type="ARBA" id="ARBA00022679"/>
    </source>
</evidence>
<dbReference type="Pfam" id="PF00069">
    <property type="entry name" value="Pkinase"/>
    <property type="match status" value="1"/>
</dbReference>
<keyword evidence="10" id="KW-0723">Serine/threonine-protein kinase</keyword>
<evidence type="ECO:0000256" key="7">
    <source>
        <dbReference type="ARBA" id="ARBA00022840"/>
    </source>
</evidence>
<dbReference type="PROSITE" id="PS00108">
    <property type="entry name" value="PROTEIN_KINASE_ST"/>
    <property type="match status" value="1"/>
</dbReference>
<dbReference type="Proteomes" id="UP001497457">
    <property type="component" value="Unassembled WGS sequence"/>
</dbReference>
<evidence type="ECO:0000256" key="6">
    <source>
        <dbReference type="ARBA" id="ARBA00022777"/>
    </source>
</evidence>
<evidence type="ECO:0000256" key="3">
    <source>
        <dbReference type="ARBA" id="ARBA00022553"/>
    </source>
</evidence>
<evidence type="ECO:0000256" key="2">
    <source>
        <dbReference type="ARBA" id="ARBA00012409"/>
    </source>
</evidence>
<sequence>MAVQKRPPPSRAEGDYYSAARRLRCRVAMRAATAAEFEEAPPPAPSASSDHREKDDGAGLGTVESYERLRKVGEGAFGAVTKARHRRTGEVVAIKSSHGGAVIDGAAAAVLLLREAALLTACRGNPTVVALREVVRGPRAGEPELHLVLEYVGPSLRDVLRARRRLHLPFAENDTRRAMAELLAGAGAMHAHGVVHRDLKPGNVLVGERDGRLRICDLGLAMSAAAPPPEPDAPQRQQQPEGTPGYMAPEVLLCEKGGGAAADMWALGCIMAELVVGQPLFPGNDLCQQLFSIVELLGVPDDVSLMPMGIAAAAAPSKLREKVPEERLSPVGFDVLRGHLEYHPKNRLTAAAALRMPWFAVTDDAPGSSDVKN</sequence>
<dbReference type="Gene3D" id="3.30.200.20">
    <property type="entry name" value="Phosphorylase Kinase, domain 1"/>
    <property type="match status" value="1"/>
</dbReference>
<comment type="similarity">
    <text evidence="1">Belongs to the protein kinase superfamily. CMGC Ser/Thr protein kinase family. CDC2/CDKX subfamily.</text>
</comment>
<dbReference type="PANTHER" id="PTHR24056">
    <property type="entry name" value="CELL DIVISION PROTEIN KINASE"/>
    <property type="match status" value="1"/>
</dbReference>
<dbReference type="FunFam" id="3.30.200.20:FF:000691">
    <property type="entry name" value="Cyclin-dependent kinase G-1"/>
    <property type="match status" value="1"/>
</dbReference>
<dbReference type="InterPro" id="IPR017441">
    <property type="entry name" value="Protein_kinase_ATP_BS"/>
</dbReference>
<dbReference type="PROSITE" id="PS50011">
    <property type="entry name" value="PROTEIN_KINASE_DOM"/>
    <property type="match status" value="1"/>
</dbReference>
<dbReference type="InterPro" id="IPR050108">
    <property type="entry name" value="CDK"/>
</dbReference>
<dbReference type="GO" id="GO:0005524">
    <property type="term" value="F:ATP binding"/>
    <property type="evidence" value="ECO:0007669"/>
    <property type="project" value="UniProtKB-UniRule"/>
</dbReference>
<accession>A0ABC9H9H1</accession>
<dbReference type="SMART" id="SM00220">
    <property type="entry name" value="S_TKc"/>
    <property type="match status" value="1"/>
</dbReference>
<evidence type="ECO:0000256" key="9">
    <source>
        <dbReference type="PROSITE-ProRule" id="PRU10141"/>
    </source>
</evidence>
<evidence type="ECO:0000256" key="10">
    <source>
        <dbReference type="RuleBase" id="RU000304"/>
    </source>
</evidence>
<feature type="region of interest" description="Disordered" evidence="11">
    <location>
        <begin position="34"/>
        <end position="59"/>
    </location>
</feature>
<dbReference type="PANTHER" id="PTHR24056:SF578">
    <property type="entry name" value="CYCLIN-DEPENDENT KINASE F-2-RELATED"/>
    <property type="match status" value="1"/>
</dbReference>
<proteinExistence type="inferred from homology"/>
<dbReference type="EC" id="2.7.11.23" evidence="2"/>
<evidence type="ECO:0000313" key="14">
    <source>
        <dbReference type="Proteomes" id="UP001497457"/>
    </source>
</evidence>
<evidence type="ECO:0000256" key="11">
    <source>
        <dbReference type="SAM" id="MobiDB-lite"/>
    </source>
</evidence>
<keyword evidence="6" id="KW-0418">Kinase</keyword>
<dbReference type="SUPFAM" id="SSF56112">
    <property type="entry name" value="Protein kinase-like (PK-like)"/>
    <property type="match status" value="1"/>
</dbReference>
<dbReference type="AlphaFoldDB" id="A0ABC9H9H1"/>
<keyword evidence="4" id="KW-0808">Transferase</keyword>
<dbReference type="Gene3D" id="1.10.510.10">
    <property type="entry name" value="Transferase(Phosphotransferase) domain 1"/>
    <property type="match status" value="1"/>
</dbReference>
<reference evidence="13" key="1">
    <citation type="submission" date="2024-10" db="EMBL/GenBank/DDBJ databases">
        <authorList>
            <person name="Ryan C."/>
        </authorList>
    </citation>
    <scope>NUCLEOTIDE SEQUENCE [LARGE SCALE GENOMIC DNA]</scope>
</reference>